<feature type="non-terminal residue" evidence="4">
    <location>
        <position position="1"/>
    </location>
</feature>
<dbReference type="GO" id="GO:0005829">
    <property type="term" value="C:cytosol"/>
    <property type="evidence" value="ECO:0007669"/>
    <property type="project" value="TreeGrafter"/>
</dbReference>
<dbReference type="PROSITE" id="PS51755">
    <property type="entry name" value="OMPR_PHOB"/>
    <property type="match status" value="1"/>
</dbReference>
<dbReference type="InterPro" id="IPR001789">
    <property type="entry name" value="Sig_transdc_resp-reg_receiver"/>
</dbReference>
<dbReference type="SMART" id="SM00448">
    <property type="entry name" value="REC"/>
    <property type="match status" value="1"/>
</dbReference>
<proteinExistence type="predicted"/>
<dbReference type="GO" id="GO:0032993">
    <property type="term" value="C:protein-DNA complex"/>
    <property type="evidence" value="ECO:0007669"/>
    <property type="project" value="TreeGrafter"/>
</dbReference>
<organism evidence="4">
    <name type="scientific">marine sediment metagenome</name>
    <dbReference type="NCBI Taxonomy" id="412755"/>
    <lineage>
        <taxon>unclassified sequences</taxon>
        <taxon>metagenomes</taxon>
        <taxon>ecological metagenomes</taxon>
    </lineage>
</organism>
<dbReference type="InterPro" id="IPR039420">
    <property type="entry name" value="WalR-like"/>
</dbReference>
<dbReference type="SMART" id="SM00862">
    <property type="entry name" value="Trans_reg_C"/>
    <property type="match status" value="1"/>
</dbReference>
<dbReference type="EMBL" id="BARV01017754">
    <property type="protein sequence ID" value="GAI26939.1"/>
    <property type="molecule type" value="Genomic_DNA"/>
</dbReference>
<dbReference type="AlphaFoldDB" id="X1P7N6"/>
<dbReference type="GO" id="GO:0000156">
    <property type="term" value="F:phosphorelay response regulator activity"/>
    <property type="evidence" value="ECO:0007669"/>
    <property type="project" value="TreeGrafter"/>
</dbReference>
<dbReference type="PANTHER" id="PTHR48111">
    <property type="entry name" value="REGULATOR OF RPOS"/>
    <property type="match status" value="1"/>
</dbReference>
<evidence type="ECO:0000313" key="4">
    <source>
        <dbReference type="EMBL" id="GAI26939.1"/>
    </source>
</evidence>
<evidence type="ECO:0000259" key="2">
    <source>
        <dbReference type="PROSITE" id="PS50110"/>
    </source>
</evidence>
<dbReference type="CDD" id="cd00383">
    <property type="entry name" value="trans_reg_C"/>
    <property type="match status" value="1"/>
</dbReference>
<dbReference type="GO" id="GO:0006355">
    <property type="term" value="P:regulation of DNA-templated transcription"/>
    <property type="evidence" value="ECO:0007669"/>
    <property type="project" value="InterPro"/>
</dbReference>
<dbReference type="SUPFAM" id="SSF52172">
    <property type="entry name" value="CheY-like"/>
    <property type="match status" value="1"/>
</dbReference>
<protein>
    <recommendedName>
        <fullName evidence="5">DNA-binding response regulator</fullName>
    </recommendedName>
</protein>
<keyword evidence="1" id="KW-0238">DNA-binding</keyword>
<reference evidence="4" key="1">
    <citation type="journal article" date="2014" name="Front. Microbiol.">
        <title>High frequency of phylogenetically diverse reductive dehalogenase-homologous genes in deep subseafloor sedimentary metagenomes.</title>
        <authorList>
            <person name="Kawai M."/>
            <person name="Futagami T."/>
            <person name="Toyoda A."/>
            <person name="Takaki Y."/>
            <person name="Nishi S."/>
            <person name="Hori S."/>
            <person name="Arai W."/>
            <person name="Tsubouchi T."/>
            <person name="Morono Y."/>
            <person name="Uchiyama I."/>
            <person name="Ito T."/>
            <person name="Fujiyama A."/>
            <person name="Inagaki F."/>
            <person name="Takami H."/>
        </authorList>
    </citation>
    <scope>NUCLEOTIDE SEQUENCE</scope>
    <source>
        <strain evidence="4">Expedition CK06-06</strain>
    </source>
</reference>
<evidence type="ECO:0000259" key="3">
    <source>
        <dbReference type="PROSITE" id="PS51755"/>
    </source>
</evidence>
<gene>
    <name evidence="4" type="ORF">S06H3_30182</name>
</gene>
<dbReference type="InterPro" id="IPR036388">
    <property type="entry name" value="WH-like_DNA-bd_sf"/>
</dbReference>
<accession>X1P7N6</accession>
<dbReference type="InterPro" id="IPR001867">
    <property type="entry name" value="OmpR/PhoB-type_DNA-bd"/>
</dbReference>
<dbReference type="Pfam" id="PF00486">
    <property type="entry name" value="Trans_reg_C"/>
    <property type="match status" value="1"/>
</dbReference>
<feature type="domain" description="OmpR/PhoB-type" evidence="3">
    <location>
        <begin position="111"/>
        <end position="210"/>
    </location>
</feature>
<feature type="domain" description="Response regulatory" evidence="2">
    <location>
        <begin position="1"/>
        <end position="100"/>
    </location>
</feature>
<dbReference type="Gene3D" id="6.10.250.690">
    <property type="match status" value="1"/>
</dbReference>
<dbReference type="PROSITE" id="PS50110">
    <property type="entry name" value="RESPONSE_REGULATORY"/>
    <property type="match status" value="1"/>
</dbReference>
<dbReference type="Pfam" id="PF00072">
    <property type="entry name" value="Response_reg"/>
    <property type="match status" value="1"/>
</dbReference>
<dbReference type="PANTHER" id="PTHR48111:SF50">
    <property type="entry name" value="KDP OPERON TRANSCRIPTIONAL REGULATORY PROTEIN KDPE"/>
    <property type="match status" value="1"/>
</dbReference>
<evidence type="ECO:0008006" key="5">
    <source>
        <dbReference type="Google" id="ProtNLM"/>
    </source>
</evidence>
<dbReference type="GO" id="GO:0000976">
    <property type="term" value="F:transcription cis-regulatory region binding"/>
    <property type="evidence" value="ECO:0007669"/>
    <property type="project" value="TreeGrafter"/>
</dbReference>
<dbReference type="InterPro" id="IPR011006">
    <property type="entry name" value="CheY-like_superfamily"/>
</dbReference>
<dbReference type="Gene3D" id="3.40.50.2300">
    <property type="match status" value="1"/>
</dbReference>
<comment type="caution">
    <text evidence="4">The sequence shown here is derived from an EMBL/GenBank/DDBJ whole genome shotgun (WGS) entry which is preliminary data.</text>
</comment>
<sequence length="212" mass="23880">RYLCLELEDYRVLKADSGEAALAVFDEETPDLVLLDILMPGMDGYTVCERILEFSQVPIIMVTAKGSDDEKIQGLDVGATDYITKPFSTRELVARVRAVLRRTKLWDKQSEPAFCSEDLIVDFAQNRVSLAGQEVNLTSTEYRLLSYLARNAGRLVTSGQILEKVWGEEYSGEAHLLQVTMARLRQKLGDDARNPRYILTKPGIGYTIVKRT</sequence>
<evidence type="ECO:0000256" key="1">
    <source>
        <dbReference type="ARBA" id="ARBA00023125"/>
    </source>
</evidence>
<name>X1P7N6_9ZZZZ</name>
<dbReference type="Gene3D" id="1.10.10.10">
    <property type="entry name" value="Winged helix-like DNA-binding domain superfamily/Winged helix DNA-binding domain"/>
    <property type="match status" value="1"/>
</dbReference>